<dbReference type="AlphaFoldDB" id="A0A1T4MS67"/>
<dbReference type="RefSeq" id="WP_078807127.1">
    <property type="nucleotide sequence ID" value="NZ_FUXI01000011.1"/>
</dbReference>
<dbReference type="Pfam" id="PF01613">
    <property type="entry name" value="Flavin_Reduct"/>
    <property type="match status" value="1"/>
</dbReference>
<dbReference type="SMART" id="SM00903">
    <property type="entry name" value="Flavin_Reduct"/>
    <property type="match status" value="1"/>
</dbReference>
<comment type="similarity">
    <text evidence="4">Belongs to the flavoredoxin family.</text>
</comment>
<accession>A0A1T4MS67</accession>
<sequence length="203" mass="22767">MKHYAANKIPSILGYKFLSGAVIPRPIAWVVTKNKENGITNAAPFSFFNVVAPNLVSISILGGPYGRKDTARNLLENGEAVIHLVNHKNVEEMNQTSASLSPLESEITQNSLETIQSETVTPPSLKNADIRMEVKLHQHIPVEKDGTLVSELFLLEVVEYYFNEEIFDEEHAYIIPEKFRPLGRLAGSDYVEFGEVFALERPR</sequence>
<dbReference type="PANTHER" id="PTHR33798">
    <property type="entry name" value="FLAVOPROTEIN OXYGENASE"/>
    <property type="match status" value="1"/>
</dbReference>
<dbReference type="Gene3D" id="2.30.110.10">
    <property type="entry name" value="Electron Transport, Fmn-binding Protein, Chain A"/>
    <property type="match status" value="1"/>
</dbReference>
<dbReference type="InterPro" id="IPR002563">
    <property type="entry name" value="Flavin_Rdtase-like_dom"/>
</dbReference>
<name>A0A1T4MS67_9ENTE</name>
<evidence type="ECO:0000313" key="7">
    <source>
        <dbReference type="Proteomes" id="UP000190328"/>
    </source>
</evidence>
<protein>
    <submittedName>
        <fullName evidence="6">NADH-FMN oxidoreductase RutF, flavin reductase (DIM6/NTAB) family</fullName>
    </submittedName>
</protein>
<keyword evidence="7" id="KW-1185">Reference proteome</keyword>
<dbReference type="GO" id="GO:0016646">
    <property type="term" value="F:oxidoreductase activity, acting on the CH-NH group of donors, NAD or NADP as acceptor"/>
    <property type="evidence" value="ECO:0007669"/>
    <property type="project" value="UniProtKB-ARBA"/>
</dbReference>
<dbReference type="STRING" id="263852.SAMN02745116_01194"/>
<feature type="domain" description="Flavin reductase like" evidence="5">
    <location>
        <begin position="20"/>
        <end position="175"/>
    </location>
</feature>
<evidence type="ECO:0000256" key="4">
    <source>
        <dbReference type="ARBA" id="ARBA00038054"/>
    </source>
</evidence>
<keyword evidence="2" id="KW-0285">Flavoprotein</keyword>
<comment type="cofactor">
    <cofactor evidence="1">
        <name>FMN</name>
        <dbReference type="ChEBI" id="CHEBI:58210"/>
    </cofactor>
</comment>
<proteinExistence type="inferred from homology"/>
<dbReference type="Proteomes" id="UP000190328">
    <property type="component" value="Unassembled WGS sequence"/>
</dbReference>
<evidence type="ECO:0000259" key="5">
    <source>
        <dbReference type="SMART" id="SM00903"/>
    </source>
</evidence>
<reference evidence="6 7" key="1">
    <citation type="submission" date="2017-02" db="EMBL/GenBank/DDBJ databases">
        <authorList>
            <person name="Peterson S.W."/>
        </authorList>
    </citation>
    <scope>NUCLEOTIDE SEQUENCE [LARGE SCALE GENOMIC DNA]</scope>
    <source>
        <strain evidence="6 7">ATCC BAA-1030</strain>
    </source>
</reference>
<dbReference type="InterPro" id="IPR012349">
    <property type="entry name" value="Split_barrel_FMN-bd"/>
</dbReference>
<dbReference type="SUPFAM" id="SSF50475">
    <property type="entry name" value="FMN-binding split barrel"/>
    <property type="match status" value="1"/>
</dbReference>
<evidence type="ECO:0000256" key="1">
    <source>
        <dbReference type="ARBA" id="ARBA00001917"/>
    </source>
</evidence>
<dbReference type="EMBL" id="FUXI01000011">
    <property type="protein sequence ID" value="SJZ69676.1"/>
    <property type="molecule type" value="Genomic_DNA"/>
</dbReference>
<keyword evidence="3" id="KW-0288">FMN</keyword>
<evidence type="ECO:0000256" key="2">
    <source>
        <dbReference type="ARBA" id="ARBA00022630"/>
    </source>
</evidence>
<gene>
    <name evidence="6" type="ORF">SAMN02745116_01194</name>
</gene>
<evidence type="ECO:0000313" key="6">
    <source>
        <dbReference type="EMBL" id="SJZ69676.1"/>
    </source>
</evidence>
<evidence type="ECO:0000256" key="3">
    <source>
        <dbReference type="ARBA" id="ARBA00022643"/>
    </source>
</evidence>
<dbReference type="PANTHER" id="PTHR33798:SF5">
    <property type="entry name" value="FLAVIN REDUCTASE LIKE DOMAIN-CONTAINING PROTEIN"/>
    <property type="match status" value="1"/>
</dbReference>
<dbReference type="OrthoDB" id="9794638at2"/>
<dbReference type="GO" id="GO:0010181">
    <property type="term" value="F:FMN binding"/>
    <property type="evidence" value="ECO:0007669"/>
    <property type="project" value="InterPro"/>
</dbReference>
<organism evidence="6 7">
    <name type="scientific">Pilibacter termitis</name>
    <dbReference type="NCBI Taxonomy" id="263852"/>
    <lineage>
        <taxon>Bacteria</taxon>
        <taxon>Bacillati</taxon>
        <taxon>Bacillota</taxon>
        <taxon>Bacilli</taxon>
        <taxon>Lactobacillales</taxon>
        <taxon>Enterococcaceae</taxon>
        <taxon>Pilibacter</taxon>
    </lineage>
</organism>